<keyword evidence="12" id="KW-1185">Reference proteome</keyword>
<evidence type="ECO:0000256" key="6">
    <source>
        <dbReference type="ARBA" id="ARBA00023004"/>
    </source>
</evidence>
<dbReference type="InterPro" id="IPR017972">
    <property type="entry name" value="Cyt_P450_CS"/>
</dbReference>
<dbReference type="GO" id="GO:0016705">
    <property type="term" value="F:oxidoreductase activity, acting on paired donors, with incorporation or reduction of molecular oxygen"/>
    <property type="evidence" value="ECO:0007669"/>
    <property type="project" value="InterPro"/>
</dbReference>
<dbReference type="VEuPathDB" id="FungiDB:ASPBRDRAFT_191821"/>
<dbReference type="PANTHER" id="PTHR24304">
    <property type="entry name" value="CYTOCHROME P450 FAMILY 7"/>
    <property type="match status" value="1"/>
</dbReference>
<gene>
    <name evidence="11" type="ORF">ASPBRDRAFT_191821</name>
</gene>
<dbReference type="InterPro" id="IPR036396">
    <property type="entry name" value="Cyt_P450_sf"/>
</dbReference>
<dbReference type="EMBL" id="KV878680">
    <property type="protein sequence ID" value="OJJ75599.1"/>
    <property type="molecule type" value="Genomic_DNA"/>
</dbReference>
<dbReference type="Gene3D" id="1.10.630.10">
    <property type="entry name" value="Cytochrome P450"/>
    <property type="match status" value="1"/>
</dbReference>
<dbReference type="GO" id="GO:0008395">
    <property type="term" value="F:steroid hydroxylase activity"/>
    <property type="evidence" value="ECO:0007669"/>
    <property type="project" value="TreeGrafter"/>
</dbReference>
<dbReference type="STRING" id="767769.A0A1L9UVJ2"/>
<evidence type="ECO:0000256" key="10">
    <source>
        <dbReference type="SAM" id="Phobius"/>
    </source>
</evidence>
<dbReference type="GeneID" id="93572897"/>
<dbReference type="PROSITE" id="PS00086">
    <property type="entry name" value="CYTOCHROME_P450"/>
    <property type="match status" value="1"/>
</dbReference>
<protein>
    <recommendedName>
        <fullName evidence="13">Cytochrome P450 oxidoreductase</fullName>
    </recommendedName>
</protein>
<organism evidence="11 12">
    <name type="scientific">Aspergillus brasiliensis (strain CBS 101740 / IMI 381727 / IBT 21946)</name>
    <dbReference type="NCBI Taxonomy" id="767769"/>
    <lineage>
        <taxon>Eukaryota</taxon>
        <taxon>Fungi</taxon>
        <taxon>Dikarya</taxon>
        <taxon>Ascomycota</taxon>
        <taxon>Pezizomycotina</taxon>
        <taxon>Eurotiomycetes</taxon>
        <taxon>Eurotiomycetidae</taxon>
        <taxon>Eurotiales</taxon>
        <taxon>Aspergillaceae</taxon>
        <taxon>Aspergillus</taxon>
        <taxon>Aspergillus subgen. Circumdati</taxon>
    </lineage>
</organism>
<dbReference type="InterPro" id="IPR001128">
    <property type="entry name" value="Cyt_P450"/>
</dbReference>
<evidence type="ECO:0000256" key="5">
    <source>
        <dbReference type="ARBA" id="ARBA00023002"/>
    </source>
</evidence>
<dbReference type="AlphaFoldDB" id="A0A1L9UVJ2"/>
<keyword evidence="4 8" id="KW-0479">Metal-binding</keyword>
<evidence type="ECO:0000313" key="11">
    <source>
        <dbReference type="EMBL" id="OJJ75599.1"/>
    </source>
</evidence>
<evidence type="ECO:0000256" key="2">
    <source>
        <dbReference type="ARBA" id="ARBA00010617"/>
    </source>
</evidence>
<feature type="transmembrane region" description="Helical" evidence="10">
    <location>
        <begin position="20"/>
        <end position="40"/>
    </location>
</feature>
<keyword evidence="3 8" id="KW-0349">Heme</keyword>
<name>A0A1L9UVJ2_ASPBC</name>
<dbReference type="InterPro" id="IPR002403">
    <property type="entry name" value="Cyt_P450_E_grp-IV"/>
</dbReference>
<evidence type="ECO:0000256" key="1">
    <source>
        <dbReference type="ARBA" id="ARBA00001971"/>
    </source>
</evidence>
<keyword evidence="10" id="KW-1133">Transmembrane helix</keyword>
<dbReference type="RefSeq" id="XP_067482846.1">
    <property type="nucleotide sequence ID" value="XM_067620409.1"/>
</dbReference>
<keyword evidence="10" id="KW-0472">Membrane</keyword>
<dbReference type="OMA" id="MICWAIN"/>
<keyword evidence="7 9" id="KW-0503">Monooxygenase</keyword>
<reference evidence="12" key="1">
    <citation type="journal article" date="2017" name="Genome Biol.">
        <title>Comparative genomics reveals high biological diversity and specific adaptations in the industrially and medically important fungal genus Aspergillus.</title>
        <authorList>
            <person name="de Vries R.P."/>
            <person name="Riley R."/>
            <person name="Wiebenga A."/>
            <person name="Aguilar-Osorio G."/>
            <person name="Amillis S."/>
            <person name="Uchima C.A."/>
            <person name="Anderluh G."/>
            <person name="Asadollahi M."/>
            <person name="Askin M."/>
            <person name="Barry K."/>
            <person name="Battaglia E."/>
            <person name="Bayram O."/>
            <person name="Benocci T."/>
            <person name="Braus-Stromeyer S.A."/>
            <person name="Caldana C."/>
            <person name="Canovas D."/>
            <person name="Cerqueira G.C."/>
            <person name="Chen F."/>
            <person name="Chen W."/>
            <person name="Choi C."/>
            <person name="Clum A."/>
            <person name="Dos Santos R.A."/>
            <person name="Damasio A.R."/>
            <person name="Diallinas G."/>
            <person name="Emri T."/>
            <person name="Fekete E."/>
            <person name="Flipphi M."/>
            <person name="Freyberg S."/>
            <person name="Gallo A."/>
            <person name="Gournas C."/>
            <person name="Habgood R."/>
            <person name="Hainaut M."/>
            <person name="Harispe M.L."/>
            <person name="Henrissat B."/>
            <person name="Hilden K.S."/>
            <person name="Hope R."/>
            <person name="Hossain A."/>
            <person name="Karabika E."/>
            <person name="Karaffa L."/>
            <person name="Karanyi Z."/>
            <person name="Krasevec N."/>
            <person name="Kuo A."/>
            <person name="Kusch H."/>
            <person name="LaButti K."/>
            <person name="Lagendijk E.L."/>
            <person name="Lapidus A."/>
            <person name="Levasseur A."/>
            <person name="Lindquist E."/>
            <person name="Lipzen A."/>
            <person name="Logrieco A.F."/>
            <person name="MacCabe A."/>
            <person name="Maekelae M.R."/>
            <person name="Malavazi I."/>
            <person name="Melin P."/>
            <person name="Meyer V."/>
            <person name="Mielnichuk N."/>
            <person name="Miskei M."/>
            <person name="Molnar A.P."/>
            <person name="Mule G."/>
            <person name="Ngan C.Y."/>
            <person name="Orejas M."/>
            <person name="Orosz E."/>
            <person name="Ouedraogo J.P."/>
            <person name="Overkamp K.M."/>
            <person name="Park H.-S."/>
            <person name="Perrone G."/>
            <person name="Piumi F."/>
            <person name="Punt P.J."/>
            <person name="Ram A.F."/>
            <person name="Ramon A."/>
            <person name="Rauscher S."/>
            <person name="Record E."/>
            <person name="Riano-Pachon D.M."/>
            <person name="Robert V."/>
            <person name="Roehrig J."/>
            <person name="Ruller R."/>
            <person name="Salamov A."/>
            <person name="Salih N.S."/>
            <person name="Samson R.A."/>
            <person name="Sandor E."/>
            <person name="Sanguinetti M."/>
            <person name="Schuetze T."/>
            <person name="Sepcic K."/>
            <person name="Shelest E."/>
            <person name="Sherlock G."/>
            <person name="Sophianopoulou V."/>
            <person name="Squina F.M."/>
            <person name="Sun H."/>
            <person name="Susca A."/>
            <person name="Todd R.B."/>
            <person name="Tsang A."/>
            <person name="Unkles S.E."/>
            <person name="van de Wiele N."/>
            <person name="van Rossen-Uffink D."/>
            <person name="Oliveira J.V."/>
            <person name="Vesth T.C."/>
            <person name="Visser J."/>
            <person name="Yu J.-H."/>
            <person name="Zhou M."/>
            <person name="Andersen M.R."/>
            <person name="Archer D.B."/>
            <person name="Baker S.E."/>
            <person name="Benoit I."/>
            <person name="Brakhage A.A."/>
            <person name="Braus G.H."/>
            <person name="Fischer R."/>
            <person name="Frisvad J.C."/>
            <person name="Goldman G.H."/>
            <person name="Houbraken J."/>
            <person name="Oakley B."/>
            <person name="Pocsi I."/>
            <person name="Scazzocchio C."/>
            <person name="Seiboth B."/>
            <person name="vanKuyk P.A."/>
            <person name="Wortman J."/>
            <person name="Dyer P.S."/>
            <person name="Grigoriev I.V."/>
        </authorList>
    </citation>
    <scope>NUCLEOTIDE SEQUENCE [LARGE SCALE GENOMIC DNA]</scope>
    <source>
        <strain evidence="12">CBS 101740 / IMI 381727 / IBT 21946</strain>
    </source>
</reference>
<evidence type="ECO:0000256" key="3">
    <source>
        <dbReference type="ARBA" id="ARBA00022617"/>
    </source>
</evidence>
<comment type="similarity">
    <text evidence="2 9">Belongs to the cytochrome P450 family.</text>
</comment>
<comment type="cofactor">
    <cofactor evidence="1 8">
        <name>heme</name>
        <dbReference type="ChEBI" id="CHEBI:30413"/>
    </cofactor>
</comment>
<evidence type="ECO:0000256" key="9">
    <source>
        <dbReference type="RuleBase" id="RU000461"/>
    </source>
</evidence>
<keyword evidence="10" id="KW-0812">Transmembrane</keyword>
<evidence type="ECO:0008006" key="13">
    <source>
        <dbReference type="Google" id="ProtNLM"/>
    </source>
</evidence>
<dbReference type="GO" id="GO:0005506">
    <property type="term" value="F:iron ion binding"/>
    <property type="evidence" value="ECO:0007669"/>
    <property type="project" value="InterPro"/>
</dbReference>
<dbReference type="InterPro" id="IPR050529">
    <property type="entry name" value="CYP450_sterol_14alpha_dmase"/>
</dbReference>
<dbReference type="PANTHER" id="PTHR24304:SF2">
    <property type="entry name" value="24-HYDROXYCHOLESTEROL 7-ALPHA-HYDROXYLASE"/>
    <property type="match status" value="1"/>
</dbReference>
<sequence length="546" mass="62041">MDWQFSYNAIPLRATTSPLTYTALSITLLWSIWYLWRFYIIPTLYPHEPRILPYWIPYIGHTFSFVRCAETVYQKANTYFPDTEPYSVILMGGTTVIIRDIKDLSSVWRNTSALSYDPFTSRMLMAFGITPHHVRNLYKPDPARLLHDEKTRENSLLSCANPKKLSYMHLQSQWFKTQLLPGEHLNGLLEAYPVFLSRFLDISMLREGLAGEISSSRCTSGSAGGTSSVTLPLGRFCRYILAQSAFRTFFGEELFEIEPEFTRIYQRWEDASWKIFYNFPHFLAPGLQADRKRVIAALAVYLDLPESKRKNTAWIFGAMNSELTNLGLPAHDRAGLIMMICWAINNNAHYIAFWMFAHILTNQDLKASVESEINACFPTPTSDHGCDMEKLSTACPHLNALWAEALRLYNFSTAVRKAVDDCSVGSKVIHQGDQVFGPVRNFHLAEGVFGAGAAKFDYTRFLRNPKIRQAKEYFPFGGGHTLCPGRYFAEREVYLLVAMSLRRWKMEVTTADGGVVESPRVPDIRMDLPSLAAAAPAGDLFVTVRT</sequence>
<proteinExistence type="inferred from homology"/>
<dbReference type="CDD" id="cd11040">
    <property type="entry name" value="CYP7_CYP8-like"/>
    <property type="match status" value="1"/>
</dbReference>
<evidence type="ECO:0000256" key="8">
    <source>
        <dbReference type="PIRSR" id="PIRSR602403-1"/>
    </source>
</evidence>
<keyword evidence="6 8" id="KW-0408">Iron</keyword>
<evidence type="ECO:0000256" key="4">
    <source>
        <dbReference type="ARBA" id="ARBA00022723"/>
    </source>
</evidence>
<dbReference type="SUPFAM" id="SSF48264">
    <property type="entry name" value="Cytochrome P450"/>
    <property type="match status" value="1"/>
</dbReference>
<dbReference type="PRINTS" id="PR00465">
    <property type="entry name" value="EP450IV"/>
</dbReference>
<accession>A0A1L9UVJ2</accession>
<dbReference type="Pfam" id="PF00067">
    <property type="entry name" value="p450"/>
    <property type="match status" value="1"/>
</dbReference>
<dbReference type="OrthoDB" id="1470350at2759"/>
<dbReference type="Proteomes" id="UP000184499">
    <property type="component" value="Unassembled WGS sequence"/>
</dbReference>
<evidence type="ECO:0000313" key="12">
    <source>
        <dbReference type="Proteomes" id="UP000184499"/>
    </source>
</evidence>
<feature type="binding site" description="axial binding residue" evidence="8">
    <location>
        <position position="483"/>
    </location>
    <ligand>
        <name>heme</name>
        <dbReference type="ChEBI" id="CHEBI:30413"/>
    </ligand>
    <ligandPart>
        <name>Fe</name>
        <dbReference type="ChEBI" id="CHEBI:18248"/>
    </ligandPart>
</feature>
<evidence type="ECO:0000256" key="7">
    <source>
        <dbReference type="ARBA" id="ARBA00023033"/>
    </source>
</evidence>
<dbReference type="GO" id="GO:0020037">
    <property type="term" value="F:heme binding"/>
    <property type="evidence" value="ECO:0007669"/>
    <property type="project" value="InterPro"/>
</dbReference>
<keyword evidence="5 9" id="KW-0560">Oxidoreductase</keyword>